<evidence type="ECO:0000256" key="1">
    <source>
        <dbReference type="SAM" id="Phobius"/>
    </source>
</evidence>
<keyword evidence="1" id="KW-0812">Transmembrane</keyword>
<accession>A0A850HD95</accession>
<protein>
    <submittedName>
        <fullName evidence="2">Uncharacterized protein</fullName>
    </submittedName>
</protein>
<dbReference type="AlphaFoldDB" id="A0A850HD95"/>
<feature type="transmembrane region" description="Helical" evidence="1">
    <location>
        <begin position="39"/>
        <end position="56"/>
    </location>
</feature>
<sequence length="88" mass="9939">MMDWFAWLFAGGRAIDFVLVVIAAEAIVLKTRGWSLRELALMLMPAVLILLGLRAALVGAEWWWIAFPLLASLPVHLADVRQRKTRKP</sequence>
<reference evidence="2 3" key="1">
    <citation type="submission" date="2020-06" db="EMBL/GenBank/DDBJ databases">
        <title>Altererythrobacter lutimaris sp. nov., a marine bacterium isolated from a tidal flat.</title>
        <authorList>
            <person name="Kim D."/>
            <person name="Yoo Y."/>
            <person name="Kim J.-J."/>
        </authorList>
    </citation>
    <scope>NUCLEOTIDE SEQUENCE [LARGE SCALE GENOMIC DNA]</scope>
    <source>
        <strain evidence="2 3">JGD-16</strain>
    </source>
</reference>
<evidence type="ECO:0000313" key="2">
    <source>
        <dbReference type="EMBL" id="NVE94976.1"/>
    </source>
</evidence>
<organism evidence="2 3">
    <name type="scientific">Altererythrobacter lutimaris</name>
    <dbReference type="NCBI Taxonomy" id="2743979"/>
    <lineage>
        <taxon>Bacteria</taxon>
        <taxon>Pseudomonadati</taxon>
        <taxon>Pseudomonadota</taxon>
        <taxon>Alphaproteobacteria</taxon>
        <taxon>Sphingomonadales</taxon>
        <taxon>Erythrobacteraceae</taxon>
        <taxon>Altererythrobacter</taxon>
    </lineage>
</organism>
<feature type="transmembrane region" description="Helical" evidence="1">
    <location>
        <begin position="62"/>
        <end position="80"/>
    </location>
</feature>
<feature type="transmembrane region" description="Helical" evidence="1">
    <location>
        <begin position="6"/>
        <end position="27"/>
    </location>
</feature>
<proteinExistence type="predicted"/>
<gene>
    <name evidence="2" type="ORF">HUO12_08715</name>
</gene>
<keyword evidence="1" id="KW-1133">Transmembrane helix</keyword>
<dbReference type="RefSeq" id="WP_176273193.1">
    <property type="nucleotide sequence ID" value="NZ_JABWTA010000001.1"/>
</dbReference>
<dbReference type="Proteomes" id="UP000546031">
    <property type="component" value="Unassembled WGS sequence"/>
</dbReference>
<comment type="caution">
    <text evidence="2">The sequence shown here is derived from an EMBL/GenBank/DDBJ whole genome shotgun (WGS) entry which is preliminary data.</text>
</comment>
<dbReference type="EMBL" id="JABWTA010000001">
    <property type="protein sequence ID" value="NVE94976.1"/>
    <property type="molecule type" value="Genomic_DNA"/>
</dbReference>
<evidence type="ECO:0000313" key="3">
    <source>
        <dbReference type="Proteomes" id="UP000546031"/>
    </source>
</evidence>
<keyword evidence="1" id="KW-0472">Membrane</keyword>
<keyword evidence="3" id="KW-1185">Reference proteome</keyword>
<name>A0A850HD95_9SPHN</name>